<organism evidence="4 5">
    <name type="scientific">Phytohabitans flavus</name>
    <dbReference type="NCBI Taxonomy" id="1076124"/>
    <lineage>
        <taxon>Bacteria</taxon>
        <taxon>Bacillati</taxon>
        <taxon>Actinomycetota</taxon>
        <taxon>Actinomycetes</taxon>
        <taxon>Micromonosporales</taxon>
        <taxon>Micromonosporaceae</taxon>
    </lineage>
</organism>
<dbReference type="Gene3D" id="1.10.357.10">
    <property type="entry name" value="Tetracycline Repressor, domain 2"/>
    <property type="match status" value="1"/>
</dbReference>
<dbReference type="GO" id="GO:0006355">
    <property type="term" value="P:regulation of DNA-templated transcription"/>
    <property type="evidence" value="ECO:0007669"/>
    <property type="project" value="UniProtKB-ARBA"/>
</dbReference>
<dbReference type="Proteomes" id="UP000502508">
    <property type="component" value="Chromosome"/>
</dbReference>
<dbReference type="AlphaFoldDB" id="A0A6F8XQV4"/>
<accession>A0A6F8XQV4</accession>
<dbReference type="InterPro" id="IPR050109">
    <property type="entry name" value="HTH-type_TetR-like_transc_reg"/>
</dbReference>
<sequence length="190" mass="20053">MAYDSAATRARLLDAAFDEFVERGLAGARVDRIAAAAFANKQAIYAYFGSKDALFDAVLDARLQVLADLVPFTPHDLPGYIGALFDQLMADGRLVRLTQWKALERPDAAPAELEAHLSKAGALAAVHGTTVERGMDALMAALGAGLAWSTTAPGIRNPDAGAEKARLQRHRAAIVTSVAAIVDALLTEPS</sequence>
<dbReference type="RefSeq" id="WP_173036284.1">
    <property type="nucleotide sequence ID" value="NZ_AP022870.1"/>
</dbReference>
<protein>
    <submittedName>
        <fullName evidence="4">HTH-type transcriptional repressor</fullName>
    </submittedName>
</protein>
<dbReference type="KEGG" id="pfla:Pflav_025790"/>
<evidence type="ECO:0000259" key="3">
    <source>
        <dbReference type="PROSITE" id="PS50977"/>
    </source>
</evidence>
<dbReference type="InterPro" id="IPR041467">
    <property type="entry name" value="Sco4008_C"/>
</dbReference>
<dbReference type="InterPro" id="IPR009057">
    <property type="entry name" value="Homeodomain-like_sf"/>
</dbReference>
<proteinExistence type="predicted"/>
<dbReference type="GO" id="GO:0003677">
    <property type="term" value="F:DNA binding"/>
    <property type="evidence" value="ECO:0007669"/>
    <property type="project" value="UniProtKB-UniRule"/>
</dbReference>
<dbReference type="EMBL" id="AP022870">
    <property type="protein sequence ID" value="BCB76169.1"/>
    <property type="molecule type" value="Genomic_DNA"/>
</dbReference>
<dbReference type="InterPro" id="IPR001647">
    <property type="entry name" value="HTH_TetR"/>
</dbReference>
<evidence type="ECO:0000256" key="2">
    <source>
        <dbReference type="PROSITE-ProRule" id="PRU00335"/>
    </source>
</evidence>
<evidence type="ECO:0000256" key="1">
    <source>
        <dbReference type="ARBA" id="ARBA00023125"/>
    </source>
</evidence>
<dbReference type="PANTHER" id="PTHR30328">
    <property type="entry name" value="TRANSCRIPTIONAL REPRESSOR"/>
    <property type="match status" value="1"/>
</dbReference>
<evidence type="ECO:0000313" key="5">
    <source>
        <dbReference type="Proteomes" id="UP000502508"/>
    </source>
</evidence>
<dbReference type="SUPFAM" id="SSF46689">
    <property type="entry name" value="Homeodomain-like"/>
    <property type="match status" value="1"/>
</dbReference>
<dbReference type="Pfam" id="PF00440">
    <property type="entry name" value="TetR_N"/>
    <property type="match status" value="1"/>
</dbReference>
<dbReference type="PANTHER" id="PTHR30328:SF54">
    <property type="entry name" value="HTH-TYPE TRANSCRIPTIONAL REPRESSOR SCO4008"/>
    <property type="match status" value="1"/>
</dbReference>
<evidence type="ECO:0000313" key="4">
    <source>
        <dbReference type="EMBL" id="BCB76169.1"/>
    </source>
</evidence>
<dbReference type="PRINTS" id="PR00455">
    <property type="entry name" value="HTHTETR"/>
</dbReference>
<gene>
    <name evidence="4" type="ORF">Pflav_025790</name>
</gene>
<reference evidence="4 5" key="2">
    <citation type="submission" date="2020-03" db="EMBL/GenBank/DDBJ databases">
        <authorList>
            <person name="Ichikawa N."/>
            <person name="Kimura A."/>
            <person name="Kitahashi Y."/>
            <person name="Uohara A."/>
        </authorList>
    </citation>
    <scope>NUCLEOTIDE SEQUENCE [LARGE SCALE GENOMIC DNA]</scope>
    <source>
        <strain evidence="4 5">NBRC 107702</strain>
    </source>
</reference>
<feature type="DNA-binding region" description="H-T-H motif" evidence="2">
    <location>
        <begin position="29"/>
        <end position="48"/>
    </location>
</feature>
<keyword evidence="1 2" id="KW-0238">DNA-binding</keyword>
<feature type="domain" description="HTH tetR-type" evidence="3">
    <location>
        <begin position="6"/>
        <end position="66"/>
    </location>
</feature>
<keyword evidence="5" id="KW-1185">Reference proteome</keyword>
<dbReference type="Pfam" id="PF17926">
    <property type="entry name" value="TetR_C_21"/>
    <property type="match status" value="1"/>
</dbReference>
<dbReference type="PROSITE" id="PS50977">
    <property type="entry name" value="HTH_TETR_2"/>
    <property type="match status" value="1"/>
</dbReference>
<reference evidence="4 5" key="1">
    <citation type="submission" date="2020-03" db="EMBL/GenBank/DDBJ databases">
        <title>Whole genome shotgun sequence of Phytohabitans flavus NBRC 107702.</title>
        <authorList>
            <person name="Komaki H."/>
            <person name="Tamura T."/>
        </authorList>
    </citation>
    <scope>NUCLEOTIDE SEQUENCE [LARGE SCALE GENOMIC DNA]</scope>
    <source>
        <strain evidence="4 5">NBRC 107702</strain>
    </source>
</reference>
<name>A0A6F8XQV4_9ACTN</name>